<sequence length="229" mass="25144">SPTSSANTAARRVKNWKLKGNEQILITTIAAMPNIDYTLIMLADSPIIPLRISDIISFVMLSAVFLFGTLLIWCCWLAIKGAAFLSKKYATGTDVNSFKITTIDFWIAWQGPVFLWCSMIFFKALPLPDPVSVLIENSLYYDSIRDNLITSPIAPALIWIAVGCFYGSWRLGGMKTIGKIFAVLLTAGIFYLGTYVFSSVPLGSPLFYALAILLVGSVVGLIVLAKKLK</sequence>
<feature type="non-terminal residue" evidence="2">
    <location>
        <position position="1"/>
    </location>
</feature>
<keyword evidence="1" id="KW-0472">Membrane</keyword>
<organism evidence="2">
    <name type="scientific">marine metagenome</name>
    <dbReference type="NCBI Taxonomy" id="408172"/>
    <lineage>
        <taxon>unclassified sequences</taxon>
        <taxon>metagenomes</taxon>
        <taxon>ecological metagenomes</taxon>
    </lineage>
</organism>
<gene>
    <name evidence="2" type="ORF">METZ01_LOCUS458636</name>
</gene>
<evidence type="ECO:0000313" key="2">
    <source>
        <dbReference type="EMBL" id="SVE05782.1"/>
    </source>
</evidence>
<accession>A0A383ADJ0</accession>
<keyword evidence="1" id="KW-0812">Transmembrane</keyword>
<reference evidence="2" key="1">
    <citation type="submission" date="2018-05" db="EMBL/GenBank/DDBJ databases">
        <authorList>
            <person name="Lanie J.A."/>
            <person name="Ng W.-L."/>
            <person name="Kazmierczak K.M."/>
            <person name="Andrzejewski T.M."/>
            <person name="Davidsen T.M."/>
            <person name="Wayne K.J."/>
            <person name="Tettelin H."/>
            <person name="Glass J.I."/>
            <person name="Rusch D."/>
            <person name="Podicherti R."/>
            <person name="Tsui H.-C.T."/>
            <person name="Winkler M.E."/>
        </authorList>
    </citation>
    <scope>NUCLEOTIDE SEQUENCE</scope>
</reference>
<protein>
    <submittedName>
        <fullName evidence="2">Uncharacterized protein</fullName>
    </submittedName>
</protein>
<feature type="transmembrane region" description="Helical" evidence="1">
    <location>
        <begin position="106"/>
        <end position="128"/>
    </location>
</feature>
<feature type="transmembrane region" description="Helical" evidence="1">
    <location>
        <begin position="148"/>
        <end position="168"/>
    </location>
</feature>
<name>A0A383ADJ0_9ZZZZ</name>
<evidence type="ECO:0000256" key="1">
    <source>
        <dbReference type="SAM" id="Phobius"/>
    </source>
</evidence>
<feature type="transmembrane region" description="Helical" evidence="1">
    <location>
        <begin position="55"/>
        <end position="79"/>
    </location>
</feature>
<proteinExistence type="predicted"/>
<keyword evidence="1" id="KW-1133">Transmembrane helix</keyword>
<feature type="transmembrane region" description="Helical" evidence="1">
    <location>
        <begin position="24"/>
        <end position="43"/>
    </location>
</feature>
<feature type="transmembrane region" description="Helical" evidence="1">
    <location>
        <begin position="206"/>
        <end position="225"/>
    </location>
</feature>
<feature type="transmembrane region" description="Helical" evidence="1">
    <location>
        <begin position="180"/>
        <end position="200"/>
    </location>
</feature>
<dbReference type="AlphaFoldDB" id="A0A383ADJ0"/>
<dbReference type="EMBL" id="UINC01191240">
    <property type="protein sequence ID" value="SVE05782.1"/>
    <property type="molecule type" value="Genomic_DNA"/>
</dbReference>